<evidence type="ECO:0000313" key="8">
    <source>
        <dbReference type="EMBL" id="GAL94296.1"/>
    </source>
</evidence>
<evidence type="ECO:0000256" key="1">
    <source>
        <dbReference type="ARBA" id="ARBA00008761"/>
    </source>
</evidence>
<keyword evidence="4" id="KW-0233">DNA recombination</keyword>
<dbReference type="GO" id="GO:0006310">
    <property type="term" value="P:DNA recombination"/>
    <property type="evidence" value="ECO:0007669"/>
    <property type="project" value="UniProtKB-KW"/>
</dbReference>
<comment type="caution">
    <text evidence="8">The sequence shown here is derived from an EMBL/GenBank/DDBJ whole genome shotgun (WGS) entry which is preliminary data.</text>
</comment>
<feature type="coiled-coil region" evidence="5">
    <location>
        <begin position="206"/>
        <end position="250"/>
    </location>
</feature>
<dbReference type="Proteomes" id="UP000030321">
    <property type="component" value="Unassembled WGS sequence"/>
</dbReference>
<feature type="domain" description="Cas12f1-like TNB" evidence="7">
    <location>
        <begin position="291"/>
        <end position="355"/>
    </location>
</feature>
<protein>
    <submittedName>
        <fullName evidence="8">Transposase, IS605 OrfB family</fullName>
    </submittedName>
</protein>
<organism evidence="8 9">
    <name type="scientific">Microcystis aeruginosa NIES-44</name>
    <dbReference type="NCBI Taxonomy" id="449439"/>
    <lineage>
        <taxon>Bacteria</taxon>
        <taxon>Bacillati</taxon>
        <taxon>Cyanobacteriota</taxon>
        <taxon>Cyanophyceae</taxon>
        <taxon>Oscillatoriophycideae</taxon>
        <taxon>Chroococcales</taxon>
        <taxon>Microcystaceae</taxon>
        <taxon>Microcystis</taxon>
    </lineage>
</organism>
<dbReference type="NCBIfam" id="NF040570">
    <property type="entry name" value="guided_TnpB"/>
    <property type="match status" value="1"/>
</dbReference>
<sequence length="403" mass="46152">MFVLEFKVEAKTKQYQAIDDAIRTAQFIRNKCLRYWMDNKGVDKYDLSAYCRVLAHDFKFAGELNSQARQASAERAWSSISRFFDNCKKKVAGKKGYPQFKKFSRSVEYKTTGWKLLNPKTIHFSDKKEIGTLKLKGTWDLGYFQQSDIKRVRLVRRADGYYCQFILSCDVKEDVKPSGKCIGLDVGLASFYTDHEGNKVDNPKFLRKSEKRLKRLQRQLSKKKKGSTNRQKARQRLAKAHLKISRQRKDFAVKLAKCVVHSNDVIAYEDLRIKNLVKNHCLAKSINDAAWYQFREWIEYFGVKFGKITIAVPPNYTSQNCSNCGEIVKKSLSTRTHQCKCGCVLDRDENAAINILKKGLSTVGHTGTFGLDPINAWGENTSTFSEAILSKQVISLNQESPSL</sequence>
<evidence type="ECO:0000259" key="6">
    <source>
        <dbReference type="Pfam" id="PF01385"/>
    </source>
</evidence>
<evidence type="ECO:0000259" key="7">
    <source>
        <dbReference type="Pfam" id="PF07282"/>
    </source>
</evidence>
<name>A0A0A1VYE7_MICAE</name>
<dbReference type="NCBIfam" id="TIGR01766">
    <property type="entry name" value="IS200/IS605 family accessory protein TnpB-like domain"/>
    <property type="match status" value="1"/>
</dbReference>
<gene>
    <name evidence="8" type="ORF">N44_02876</name>
</gene>
<keyword evidence="2" id="KW-0815">Transposition</keyword>
<keyword evidence="5" id="KW-0175">Coiled coil</keyword>
<dbReference type="GO" id="GO:0032196">
    <property type="term" value="P:transposition"/>
    <property type="evidence" value="ECO:0007669"/>
    <property type="project" value="UniProtKB-KW"/>
</dbReference>
<accession>A0A0A1VYE7</accession>
<evidence type="ECO:0000256" key="4">
    <source>
        <dbReference type="ARBA" id="ARBA00023172"/>
    </source>
</evidence>
<keyword evidence="3" id="KW-0238">DNA-binding</keyword>
<evidence type="ECO:0000313" key="9">
    <source>
        <dbReference type="Proteomes" id="UP000030321"/>
    </source>
</evidence>
<dbReference type="EMBL" id="BBPA01000053">
    <property type="protein sequence ID" value="GAL94296.1"/>
    <property type="molecule type" value="Genomic_DNA"/>
</dbReference>
<evidence type="ECO:0000256" key="3">
    <source>
        <dbReference type="ARBA" id="ARBA00023125"/>
    </source>
</evidence>
<proteinExistence type="inferred from homology"/>
<comment type="similarity">
    <text evidence="1">In the C-terminal section; belongs to the transposase 35 family.</text>
</comment>
<dbReference type="InterPro" id="IPR001959">
    <property type="entry name" value="Transposase"/>
</dbReference>
<evidence type="ECO:0000256" key="2">
    <source>
        <dbReference type="ARBA" id="ARBA00022578"/>
    </source>
</evidence>
<dbReference type="GO" id="GO:0003677">
    <property type="term" value="F:DNA binding"/>
    <property type="evidence" value="ECO:0007669"/>
    <property type="project" value="UniProtKB-KW"/>
</dbReference>
<dbReference type="Pfam" id="PF01385">
    <property type="entry name" value="OrfB_IS605"/>
    <property type="match status" value="1"/>
</dbReference>
<evidence type="ECO:0000256" key="5">
    <source>
        <dbReference type="SAM" id="Coils"/>
    </source>
</evidence>
<feature type="domain" description="Probable transposase IS891/IS1136/IS1341" evidence="6">
    <location>
        <begin position="170"/>
        <end position="279"/>
    </location>
</feature>
<reference evidence="9" key="1">
    <citation type="journal article" date="2015" name="Genome">
        <title>Whole Genome Sequence of the Non-Microcystin-Producing Microcystis aeruginosa Strain NIES-44.</title>
        <authorList>
            <person name="Okano K."/>
            <person name="Miyata N."/>
            <person name="Ozaki Y."/>
        </authorList>
    </citation>
    <scope>NUCLEOTIDE SEQUENCE [LARGE SCALE GENOMIC DNA]</scope>
    <source>
        <strain evidence="9">NIES-44</strain>
    </source>
</reference>
<dbReference type="Pfam" id="PF07282">
    <property type="entry name" value="Cas12f1-like_TNB"/>
    <property type="match status" value="1"/>
</dbReference>
<dbReference type="AlphaFoldDB" id="A0A0A1VYE7"/>
<dbReference type="InterPro" id="IPR010095">
    <property type="entry name" value="Cas12f1-like_TNB"/>
</dbReference>
<dbReference type="RefSeq" id="WP_045360299.1">
    <property type="nucleotide sequence ID" value="NZ_BBPA01000053.1"/>
</dbReference>